<comment type="caution">
    <text evidence="2">The sequence shown here is derived from an EMBL/GenBank/DDBJ whole genome shotgun (WGS) entry which is preliminary data.</text>
</comment>
<dbReference type="EMBL" id="BTGU01002373">
    <property type="protein sequence ID" value="GMN37146.1"/>
    <property type="molecule type" value="Genomic_DNA"/>
</dbReference>
<dbReference type="SUPFAM" id="SSF54001">
    <property type="entry name" value="Cysteine proteinases"/>
    <property type="match status" value="1"/>
</dbReference>
<dbReference type="InterPro" id="IPR038765">
    <property type="entry name" value="Papain-like_cys_pep_sf"/>
</dbReference>
<feature type="domain" description="Peptidase C1A papain C-terminal" evidence="1">
    <location>
        <begin position="14"/>
        <end position="102"/>
    </location>
</feature>
<dbReference type="GO" id="GO:0006508">
    <property type="term" value="P:proteolysis"/>
    <property type="evidence" value="ECO:0007669"/>
    <property type="project" value="InterPro"/>
</dbReference>
<keyword evidence="3" id="KW-1185">Reference proteome</keyword>
<dbReference type="Proteomes" id="UP001187192">
    <property type="component" value="Unassembled WGS sequence"/>
</dbReference>
<dbReference type="Pfam" id="PF00112">
    <property type="entry name" value="Peptidase_C1"/>
    <property type="match status" value="1"/>
</dbReference>
<protein>
    <recommendedName>
        <fullName evidence="1">Peptidase C1A papain C-terminal domain-containing protein</fullName>
    </recommendedName>
</protein>
<feature type="non-terminal residue" evidence="2">
    <location>
        <position position="1"/>
    </location>
</feature>
<accession>A0AA88ABK0</accession>
<name>A0AA88ABK0_FICCA</name>
<dbReference type="AlphaFoldDB" id="A0AA88ABK0"/>
<reference evidence="2" key="1">
    <citation type="submission" date="2023-07" db="EMBL/GenBank/DDBJ databases">
        <title>draft genome sequence of fig (Ficus carica).</title>
        <authorList>
            <person name="Takahashi T."/>
            <person name="Nishimura K."/>
        </authorList>
    </citation>
    <scope>NUCLEOTIDE SEQUENCE</scope>
</reference>
<gene>
    <name evidence="2" type="ORF">TIFTF001_042584</name>
</gene>
<evidence type="ECO:0000313" key="3">
    <source>
        <dbReference type="Proteomes" id="UP001187192"/>
    </source>
</evidence>
<dbReference type="InterPro" id="IPR000668">
    <property type="entry name" value="Peptidase_C1A_C"/>
</dbReference>
<proteinExistence type="predicted"/>
<sequence>MCGYLIFFKYVLCDHRFPRGFLTPDVDQHGLPICWAAAIVMCLEAMLRQFYRLDVKLSVQELIDYYSGNVADGGDVISSLNYIMRNGITFEENYPYTGQLSKHLIPPDTPGDRIFPLSRTYGYTEISKERDTALWNLKSPVLGGVNTNADFFRIYPDDLLAW</sequence>
<dbReference type="Gene3D" id="3.90.70.10">
    <property type="entry name" value="Cysteine proteinases"/>
    <property type="match status" value="1"/>
</dbReference>
<organism evidence="2 3">
    <name type="scientific">Ficus carica</name>
    <name type="common">Common fig</name>
    <dbReference type="NCBI Taxonomy" id="3494"/>
    <lineage>
        <taxon>Eukaryota</taxon>
        <taxon>Viridiplantae</taxon>
        <taxon>Streptophyta</taxon>
        <taxon>Embryophyta</taxon>
        <taxon>Tracheophyta</taxon>
        <taxon>Spermatophyta</taxon>
        <taxon>Magnoliopsida</taxon>
        <taxon>eudicotyledons</taxon>
        <taxon>Gunneridae</taxon>
        <taxon>Pentapetalae</taxon>
        <taxon>rosids</taxon>
        <taxon>fabids</taxon>
        <taxon>Rosales</taxon>
        <taxon>Moraceae</taxon>
        <taxon>Ficeae</taxon>
        <taxon>Ficus</taxon>
    </lineage>
</organism>
<evidence type="ECO:0000259" key="1">
    <source>
        <dbReference type="Pfam" id="PF00112"/>
    </source>
</evidence>
<evidence type="ECO:0000313" key="2">
    <source>
        <dbReference type="EMBL" id="GMN37146.1"/>
    </source>
</evidence>
<dbReference type="GO" id="GO:0008234">
    <property type="term" value="F:cysteine-type peptidase activity"/>
    <property type="evidence" value="ECO:0007669"/>
    <property type="project" value="InterPro"/>
</dbReference>